<dbReference type="RefSeq" id="XP_056082684.1">
    <property type="nucleotide sequence ID" value="XM_056223055.1"/>
</dbReference>
<dbReference type="Gene3D" id="2.130.10.10">
    <property type="entry name" value="YVTN repeat-like/Quinoprotein amine dehydrogenase"/>
    <property type="match status" value="1"/>
</dbReference>
<dbReference type="GO" id="GO:0032040">
    <property type="term" value="C:small-subunit processome"/>
    <property type="evidence" value="ECO:0007669"/>
    <property type="project" value="UniProtKB-ARBA"/>
</dbReference>
<proteinExistence type="predicted"/>
<evidence type="ECO:0000256" key="1">
    <source>
        <dbReference type="ARBA" id="ARBA00004604"/>
    </source>
</evidence>
<dbReference type="Pfam" id="PF04003">
    <property type="entry name" value="Utp12"/>
    <property type="match status" value="1"/>
</dbReference>
<reference evidence="4" key="1">
    <citation type="submission" date="2022-10" db="EMBL/GenBank/DDBJ databases">
        <authorList>
            <person name="Byrne P K."/>
        </authorList>
    </citation>
    <scope>NUCLEOTIDE SEQUENCE</scope>
    <source>
        <strain evidence="4">IFO1815</strain>
    </source>
</reference>
<dbReference type="GeneID" id="80918780"/>
<feature type="domain" description="Small-subunit processome Utp12" evidence="3">
    <location>
        <begin position="426"/>
        <end position="504"/>
    </location>
</feature>
<dbReference type="InterPro" id="IPR007148">
    <property type="entry name" value="SSU_processome_Utp12"/>
</dbReference>
<evidence type="ECO:0000313" key="5">
    <source>
        <dbReference type="Proteomes" id="UP001161438"/>
    </source>
</evidence>
<accession>A0AA35IZ09</accession>
<dbReference type="AlphaFoldDB" id="A0AA35IZ09"/>
<gene>
    <name evidence="4" type="primary">SMKI08G2380</name>
    <name evidence="4" type="ORF">SMKI_08G2380</name>
</gene>
<evidence type="ECO:0000256" key="2">
    <source>
        <dbReference type="ARBA" id="ARBA00023242"/>
    </source>
</evidence>
<evidence type="ECO:0000313" key="4">
    <source>
        <dbReference type="EMBL" id="CAI4039569.1"/>
    </source>
</evidence>
<dbReference type="Proteomes" id="UP001161438">
    <property type="component" value="Chromosome 8"/>
</dbReference>
<dbReference type="EMBL" id="OX365764">
    <property type="protein sequence ID" value="CAI4039569.1"/>
    <property type="molecule type" value="Genomic_DNA"/>
</dbReference>
<dbReference type="SUPFAM" id="SSF50998">
    <property type="entry name" value="Quinoprotein alcohol dehydrogenase-like"/>
    <property type="match status" value="1"/>
</dbReference>
<name>A0AA35IZ09_SACMI</name>
<keyword evidence="5" id="KW-1185">Reference proteome</keyword>
<organism evidence="4 5">
    <name type="scientific">Saccharomyces mikatae IFO 1815</name>
    <dbReference type="NCBI Taxonomy" id="226126"/>
    <lineage>
        <taxon>Eukaryota</taxon>
        <taxon>Fungi</taxon>
        <taxon>Dikarya</taxon>
        <taxon>Ascomycota</taxon>
        <taxon>Saccharomycotina</taxon>
        <taxon>Saccharomycetes</taxon>
        <taxon>Saccharomycetales</taxon>
        <taxon>Saccharomycetaceae</taxon>
        <taxon>Saccharomyces</taxon>
    </lineage>
</organism>
<evidence type="ECO:0000259" key="3">
    <source>
        <dbReference type="Pfam" id="PF04003"/>
    </source>
</evidence>
<comment type="subcellular location">
    <subcellularLocation>
        <location evidence="1">Nucleus</location>
        <location evidence="1">Nucleolus</location>
    </subcellularLocation>
</comment>
<sequence length="574" mass="65547">MGTSLDLVASFSHDSTRFAFQASVAQKNNVDIYPLNETKDYEVNSSLVSHIDYEINDMKASDVIYFGWCSDLVDTQSLNMKRKIDDEENSEYSGQRYENFFVNGFPDGRIVVYSSSGKDIVNIIKSKKDILGADTDKSNIWILDSDKVVKKLQYNDSKPIKTFTLVDGKEDEIIHFQILHQNGILLVCIITEKMVYIVDPSKRRPSTKYKFEFSNAVTCEFSSDGKFLLIADLEKLTVFDLTSDEKVVHSWSVQVKKIRNFDDMIMALTIDGKIYVYKIGEADKVCSIIVNENLEIIDFTPTNNKQQVLISWLNVNEPNFESLSLKEILGKELITINEDKEVESVEADQKAVLEEEAVPEVQDDKKKTEIKTNKKASKTEQAEIAHILSSHLESNSTEILDDLMSDSWTESEVKKFIVTKINTMDHLSKVLLAISEPMTQNPWNEQELLPLWLKWMLTLKSGELNSIKDKHTKKILKHLKSALRSSEEILPALLGIQGRLEMLRRQAKLREDLAQLTMQDQEVEDEEIEVIEHSNVINNPSQVQTSPIEKLEQDSIVYANGESDEFVDASEYKD</sequence>
<dbReference type="InterPro" id="IPR011047">
    <property type="entry name" value="Quinoprotein_ADH-like_sf"/>
</dbReference>
<keyword evidence="2" id="KW-0539">Nucleus</keyword>
<protein>
    <recommendedName>
        <fullName evidence="3">Small-subunit processome Utp12 domain-containing protein</fullName>
    </recommendedName>
</protein>
<dbReference type="InterPro" id="IPR015943">
    <property type="entry name" value="WD40/YVTN_repeat-like_dom_sf"/>
</dbReference>